<sequence length="416" mass="48650">MNFVFYYKHWNRIDPKQSIIKINYDKGGKPLSKGGNGFRTFTNLFQFEDILLLLNILEDRYSLKRSRGHSNAPKRWKVSYLNGHDQVKCLSILMVDKKTEQFEVNIYSINSSMNYYQEEAMYIIRGKNPTMQQMSHNGRLIKTVQRSEICTDFLHYFERYINDHSINSGNPFFVDVFSEKTILSRFQDNNDLFTHINGWPGFKKFILRKPLASENMNVIRIADNVLKYFIWIDPSAKLLFESFTYLEIDASFKLFPHHTYSIFHVVLANVSVPLGFIIGKSESFELYETFFKTLTQEFGLAQSKKLPVLADLGTAIEAFVKHNQLIKYDCHRHIIEYCGSLCALGCIMTRLLRITSEDEYIFQKDELKKMLSLLLIDNPTIKERASFKRIVSMLDSYYAEDINKIADSPYPSDKSR</sequence>
<dbReference type="EMBL" id="MLAK01000459">
    <property type="protein sequence ID" value="OHT13887.1"/>
    <property type="molecule type" value="Genomic_DNA"/>
</dbReference>
<protein>
    <submittedName>
        <fullName evidence="1">Uncharacterized protein</fullName>
    </submittedName>
</protein>
<reference evidence="1" key="1">
    <citation type="submission" date="2016-10" db="EMBL/GenBank/DDBJ databases">
        <authorList>
            <person name="Benchimol M."/>
            <person name="Almeida L.G."/>
            <person name="Vasconcelos A.T."/>
            <person name="Perreira-Neves A."/>
            <person name="Rosa I.A."/>
            <person name="Tasca T."/>
            <person name="Bogo M.R."/>
            <person name="de Souza W."/>
        </authorList>
    </citation>
    <scope>NUCLEOTIDE SEQUENCE [LARGE SCALE GENOMIC DNA]</scope>
    <source>
        <strain evidence="1">K</strain>
    </source>
</reference>
<dbReference type="VEuPathDB" id="TrichDB:TRFO_43225"/>
<dbReference type="RefSeq" id="XP_068367023.1">
    <property type="nucleotide sequence ID" value="XM_068514693.1"/>
</dbReference>
<gene>
    <name evidence="1" type="ORF">TRFO_43225</name>
</gene>
<comment type="caution">
    <text evidence="1">The sequence shown here is derived from an EMBL/GenBank/DDBJ whole genome shotgun (WGS) entry which is preliminary data.</text>
</comment>
<name>A0A1J4KRJ6_9EUKA</name>
<accession>A0A1J4KRJ6</accession>
<dbReference type="GeneID" id="94849397"/>
<dbReference type="AlphaFoldDB" id="A0A1J4KRJ6"/>
<proteinExistence type="predicted"/>
<organism evidence="1 2">
    <name type="scientific">Tritrichomonas foetus</name>
    <dbReference type="NCBI Taxonomy" id="1144522"/>
    <lineage>
        <taxon>Eukaryota</taxon>
        <taxon>Metamonada</taxon>
        <taxon>Parabasalia</taxon>
        <taxon>Tritrichomonadida</taxon>
        <taxon>Tritrichomonadidae</taxon>
        <taxon>Tritrichomonas</taxon>
    </lineage>
</organism>
<evidence type="ECO:0000313" key="2">
    <source>
        <dbReference type="Proteomes" id="UP000179807"/>
    </source>
</evidence>
<keyword evidence="2" id="KW-1185">Reference proteome</keyword>
<dbReference type="Proteomes" id="UP000179807">
    <property type="component" value="Unassembled WGS sequence"/>
</dbReference>
<evidence type="ECO:0000313" key="1">
    <source>
        <dbReference type="EMBL" id="OHT13887.1"/>
    </source>
</evidence>